<dbReference type="GO" id="GO:0016567">
    <property type="term" value="P:protein ubiquitination"/>
    <property type="evidence" value="ECO:0007669"/>
    <property type="project" value="TreeGrafter"/>
</dbReference>
<dbReference type="AlphaFoldDB" id="A0A9P5U1C8"/>
<protein>
    <recommendedName>
        <fullName evidence="3">Aprataxin and PNK-like factor PBZ domain-containing protein</fullName>
    </recommendedName>
</protein>
<name>A0A9P5U1C8_9AGAR</name>
<dbReference type="GO" id="GO:0004842">
    <property type="term" value="F:ubiquitin-protein transferase activity"/>
    <property type="evidence" value="ECO:0007669"/>
    <property type="project" value="TreeGrafter"/>
</dbReference>
<dbReference type="PANTHER" id="PTHR16079">
    <property type="entry name" value="UBIQUITIN LIGASE PROTEIN CHFR"/>
    <property type="match status" value="1"/>
</dbReference>
<evidence type="ECO:0008006" key="3">
    <source>
        <dbReference type="Google" id="ProtNLM"/>
    </source>
</evidence>
<gene>
    <name evidence="1" type="ORF">BDP27DRAFT_1338083</name>
</gene>
<dbReference type="EMBL" id="JADNRY010000202">
    <property type="protein sequence ID" value="KAF9061443.1"/>
    <property type="molecule type" value="Genomic_DNA"/>
</dbReference>
<dbReference type="GO" id="GO:0005634">
    <property type="term" value="C:nucleus"/>
    <property type="evidence" value="ECO:0007669"/>
    <property type="project" value="TreeGrafter"/>
</dbReference>
<proteinExistence type="predicted"/>
<reference evidence="1" key="1">
    <citation type="submission" date="2020-11" db="EMBL/GenBank/DDBJ databases">
        <authorList>
            <consortium name="DOE Joint Genome Institute"/>
            <person name="Ahrendt S."/>
            <person name="Riley R."/>
            <person name="Andreopoulos W."/>
            <person name="Labutti K."/>
            <person name="Pangilinan J."/>
            <person name="Ruiz-Duenas F.J."/>
            <person name="Barrasa J.M."/>
            <person name="Sanchez-Garcia M."/>
            <person name="Camarero S."/>
            <person name="Miyauchi S."/>
            <person name="Serrano A."/>
            <person name="Linde D."/>
            <person name="Babiker R."/>
            <person name="Drula E."/>
            <person name="Ayuso-Fernandez I."/>
            <person name="Pacheco R."/>
            <person name="Padilla G."/>
            <person name="Ferreira P."/>
            <person name="Barriuso J."/>
            <person name="Kellner H."/>
            <person name="Castanera R."/>
            <person name="Alfaro M."/>
            <person name="Ramirez L."/>
            <person name="Pisabarro A.G."/>
            <person name="Kuo A."/>
            <person name="Tritt A."/>
            <person name="Lipzen A."/>
            <person name="He G."/>
            <person name="Yan M."/>
            <person name="Ng V."/>
            <person name="Cullen D."/>
            <person name="Martin F."/>
            <person name="Rosso M.-N."/>
            <person name="Henrissat B."/>
            <person name="Hibbett D."/>
            <person name="Martinez A.T."/>
            <person name="Grigoriev I.V."/>
        </authorList>
    </citation>
    <scope>NUCLEOTIDE SEQUENCE</scope>
    <source>
        <strain evidence="1">AH 40177</strain>
    </source>
</reference>
<dbReference type="OrthoDB" id="2745518at2759"/>
<keyword evidence="2" id="KW-1185">Reference proteome</keyword>
<evidence type="ECO:0000313" key="1">
    <source>
        <dbReference type="EMBL" id="KAF9061443.1"/>
    </source>
</evidence>
<sequence length="482" mass="55515">MSSRLPVSDDIIESILLCSRTFSSLLATILTSKSFYRVFQTHPKSIVYSVAYNIAGPALPQAILCIRHPHISKPALKHLGWGNEFEDSGDEEEAAENEPVDLEALLQEPITAEETHKLVPNAKLVERMEDLFSFRYHDRHSSSSQLSLSESTNFRKAVYHLMLYSSIFHPSSWPYVDDDSDESDFERRSREQLRKRIKLLSALHTPELLQMHSAAEFLREMLSYCMRSDGYPDGVDDLAIGAGPRLIMQCFDRPEEGLAPLEDILDYIEEELEFHPQVSRYLSDPLVKVLDERKVPHPPSDFTHWRSILPGITQDNSQCDRCSQNYGFMFFHRNTPKDQIPSGAYNIAHSDTHTHPWNNLPQFLKGTLRYNAVTKQSLRQHVAQLGPNSLQQIWDTIWDLNLVEQISEPMVSPLADWKRDSFLCEQCLKDFLIENLWKWLRHAEAASGPLNENCWYGYNCRTQSHKLAHAEKLNHLCTQAKH</sequence>
<dbReference type="PANTHER" id="PTHR16079:SF4">
    <property type="entry name" value="E3 UBIQUITIN-PROTEIN LIGASE CHFR"/>
    <property type="match status" value="1"/>
</dbReference>
<evidence type="ECO:0000313" key="2">
    <source>
        <dbReference type="Proteomes" id="UP000772434"/>
    </source>
</evidence>
<organism evidence="1 2">
    <name type="scientific">Rhodocollybia butyracea</name>
    <dbReference type="NCBI Taxonomy" id="206335"/>
    <lineage>
        <taxon>Eukaryota</taxon>
        <taxon>Fungi</taxon>
        <taxon>Dikarya</taxon>
        <taxon>Basidiomycota</taxon>
        <taxon>Agaricomycotina</taxon>
        <taxon>Agaricomycetes</taxon>
        <taxon>Agaricomycetidae</taxon>
        <taxon>Agaricales</taxon>
        <taxon>Marasmiineae</taxon>
        <taxon>Omphalotaceae</taxon>
        <taxon>Rhodocollybia</taxon>
    </lineage>
</organism>
<dbReference type="Proteomes" id="UP000772434">
    <property type="component" value="Unassembled WGS sequence"/>
</dbReference>
<accession>A0A9P5U1C8</accession>
<comment type="caution">
    <text evidence="1">The sequence shown here is derived from an EMBL/GenBank/DDBJ whole genome shotgun (WGS) entry which is preliminary data.</text>
</comment>
<dbReference type="InterPro" id="IPR052256">
    <property type="entry name" value="E3_ubiquitin-ligase_CHFR"/>
</dbReference>
<dbReference type="GO" id="GO:0006511">
    <property type="term" value="P:ubiquitin-dependent protein catabolic process"/>
    <property type="evidence" value="ECO:0007669"/>
    <property type="project" value="TreeGrafter"/>
</dbReference>